<protein>
    <recommendedName>
        <fullName evidence="12">Sec20 C-terminal domain-containing protein</fullName>
    </recommendedName>
</protein>
<dbReference type="InterPro" id="IPR005606">
    <property type="entry name" value="Sec20"/>
</dbReference>
<keyword evidence="3 11" id="KW-0812">Transmembrane</keyword>
<dbReference type="AlphaFoldDB" id="A0A9W8QK55"/>
<dbReference type="GO" id="GO:0031201">
    <property type="term" value="C:SNARE complex"/>
    <property type="evidence" value="ECO:0007669"/>
    <property type="project" value="TreeGrafter"/>
</dbReference>
<gene>
    <name evidence="13" type="ORF">LMH87_005157</name>
</gene>
<evidence type="ECO:0000256" key="4">
    <source>
        <dbReference type="ARBA" id="ARBA00022824"/>
    </source>
</evidence>
<evidence type="ECO:0000259" key="12">
    <source>
        <dbReference type="Pfam" id="PF03908"/>
    </source>
</evidence>
<evidence type="ECO:0000313" key="14">
    <source>
        <dbReference type="Proteomes" id="UP001144673"/>
    </source>
</evidence>
<dbReference type="PANTHER" id="PTHR12825:SF0">
    <property type="entry name" value="VESICLE TRANSPORT PROTEIN SEC20"/>
    <property type="match status" value="1"/>
</dbReference>
<feature type="transmembrane region" description="Helical" evidence="11">
    <location>
        <begin position="276"/>
        <end position="296"/>
    </location>
</feature>
<dbReference type="Proteomes" id="UP001144673">
    <property type="component" value="Chromosome 1"/>
</dbReference>
<evidence type="ECO:0000256" key="5">
    <source>
        <dbReference type="ARBA" id="ARBA00022892"/>
    </source>
</evidence>
<evidence type="ECO:0000256" key="8">
    <source>
        <dbReference type="ARBA" id="ARBA00023136"/>
    </source>
</evidence>
<keyword evidence="4" id="KW-0256">Endoplasmic reticulum</keyword>
<comment type="subcellular location">
    <subcellularLocation>
        <location evidence="1">Endoplasmic reticulum membrane</location>
        <topology evidence="1">Single-pass type IV membrane protein</topology>
    </subcellularLocation>
</comment>
<evidence type="ECO:0000256" key="6">
    <source>
        <dbReference type="ARBA" id="ARBA00022989"/>
    </source>
</evidence>
<evidence type="ECO:0000256" key="2">
    <source>
        <dbReference type="ARBA" id="ARBA00022448"/>
    </source>
</evidence>
<evidence type="ECO:0000256" key="7">
    <source>
        <dbReference type="ARBA" id="ARBA00023054"/>
    </source>
</evidence>
<feature type="region of interest" description="Disordered" evidence="10">
    <location>
        <begin position="305"/>
        <end position="412"/>
    </location>
</feature>
<evidence type="ECO:0000256" key="3">
    <source>
        <dbReference type="ARBA" id="ARBA00022692"/>
    </source>
</evidence>
<dbReference type="KEGG" id="amus:LMH87_005157"/>
<feature type="region of interest" description="Disordered" evidence="10">
    <location>
        <begin position="134"/>
        <end position="186"/>
    </location>
</feature>
<evidence type="ECO:0000256" key="11">
    <source>
        <dbReference type="SAM" id="Phobius"/>
    </source>
</evidence>
<accession>A0A9W8QK55</accession>
<keyword evidence="2" id="KW-0813">Transport</keyword>
<evidence type="ECO:0000256" key="1">
    <source>
        <dbReference type="ARBA" id="ARBA00004163"/>
    </source>
</evidence>
<reference evidence="13" key="1">
    <citation type="journal article" date="2023" name="Access Microbiol">
        <title>De-novo genome assembly for Akanthomyces muscarius, a biocontrol agent of insect agricultural pests.</title>
        <authorList>
            <person name="Erdos Z."/>
            <person name="Studholme D.J."/>
            <person name="Raymond B."/>
            <person name="Sharma M."/>
        </authorList>
    </citation>
    <scope>NUCLEOTIDE SEQUENCE</scope>
    <source>
        <strain evidence="13">Ve6</strain>
    </source>
</reference>
<evidence type="ECO:0000256" key="9">
    <source>
        <dbReference type="ARBA" id="ARBA00037934"/>
    </source>
</evidence>
<feature type="compositionally biased region" description="Polar residues" evidence="10">
    <location>
        <begin position="395"/>
        <end position="406"/>
    </location>
</feature>
<dbReference type="EMBL" id="JAJHUN010000001">
    <property type="protein sequence ID" value="KAJ4163426.1"/>
    <property type="molecule type" value="Genomic_DNA"/>
</dbReference>
<keyword evidence="6 11" id="KW-1133">Transmembrane helix</keyword>
<comment type="caution">
    <text evidence="13">The sequence shown here is derived from an EMBL/GenBank/DDBJ whole genome shotgun (WGS) entry which is preliminary data.</text>
</comment>
<proteinExistence type="inferred from homology"/>
<keyword evidence="8 11" id="KW-0472">Membrane</keyword>
<feature type="compositionally biased region" description="Basic and acidic residues" evidence="10">
    <location>
        <begin position="338"/>
        <end position="364"/>
    </location>
</feature>
<feature type="transmembrane region" description="Helical" evidence="11">
    <location>
        <begin position="252"/>
        <end position="270"/>
    </location>
</feature>
<dbReference type="PANTHER" id="PTHR12825">
    <property type="entry name" value="BNIP1-RELATED"/>
    <property type="match status" value="1"/>
</dbReference>
<sequence length="412" mass="45035">MSFAGLQERLTALQESTAQLHELVDRLAHLKFQPGAVPLGTDEEDSVSGELSGEIAQILKANSEDQELLLEEANYLRPEGHEKERLVDGVVRVGSELAKYRLAFRKARLQAKKSLVEAQKLERQLLLKSYSAPIPEFEPSHDNDNDNDEPAAAVAAPAQQRHRSIHQSARSGLTEEDQQTVGASSNVTASLRRTHDLIASELGRSEFAHETLTESSAALRQLDDSYGSLDSMLGKSRELLGTLLRSQKSDTWYLQTAFYMLAVTGAWLVFRRLLYGPIWWLVLFPLRILFGVGSTATRAILPAGKSAPAQAGHAARQSDEGRVPVQGIPDEALPTVKVDARDGERERQEEEVKEAVEEAVRQGVEEVEAAKQASSEAVEDGPAGGEESLAEEQGESGQASTENQATHAKDEL</sequence>
<evidence type="ECO:0000313" key="13">
    <source>
        <dbReference type="EMBL" id="KAJ4163426.1"/>
    </source>
</evidence>
<organism evidence="13 14">
    <name type="scientific">Akanthomyces muscarius</name>
    <name type="common">Entomopathogenic fungus</name>
    <name type="synonym">Lecanicillium muscarium</name>
    <dbReference type="NCBI Taxonomy" id="2231603"/>
    <lineage>
        <taxon>Eukaryota</taxon>
        <taxon>Fungi</taxon>
        <taxon>Dikarya</taxon>
        <taxon>Ascomycota</taxon>
        <taxon>Pezizomycotina</taxon>
        <taxon>Sordariomycetes</taxon>
        <taxon>Hypocreomycetidae</taxon>
        <taxon>Hypocreales</taxon>
        <taxon>Cordycipitaceae</taxon>
        <taxon>Akanthomyces</taxon>
    </lineage>
</organism>
<dbReference type="GO" id="GO:0005789">
    <property type="term" value="C:endoplasmic reticulum membrane"/>
    <property type="evidence" value="ECO:0007669"/>
    <property type="project" value="UniProtKB-SubCell"/>
</dbReference>
<dbReference type="GO" id="GO:0006890">
    <property type="term" value="P:retrograde vesicle-mediated transport, Golgi to endoplasmic reticulum"/>
    <property type="evidence" value="ECO:0007669"/>
    <property type="project" value="InterPro"/>
</dbReference>
<dbReference type="GO" id="GO:0005484">
    <property type="term" value="F:SNAP receptor activity"/>
    <property type="evidence" value="ECO:0007669"/>
    <property type="project" value="InterPro"/>
</dbReference>
<keyword evidence="14" id="KW-1185">Reference proteome</keyword>
<comment type="similarity">
    <text evidence="9">Belongs to the SEC20 family.</text>
</comment>
<dbReference type="Pfam" id="PF03908">
    <property type="entry name" value="Sec20"/>
    <property type="match status" value="1"/>
</dbReference>
<dbReference type="RefSeq" id="XP_056058341.1">
    <property type="nucleotide sequence ID" value="XM_056202823.1"/>
</dbReference>
<keyword evidence="5" id="KW-0931">ER-Golgi transport</keyword>
<name>A0A9W8QK55_AKAMU</name>
<dbReference type="GeneID" id="80892316"/>
<evidence type="ECO:0000256" key="10">
    <source>
        <dbReference type="SAM" id="MobiDB-lite"/>
    </source>
</evidence>
<keyword evidence="7" id="KW-0175">Coiled coil</keyword>
<dbReference type="InterPro" id="IPR056173">
    <property type="entry name" value="Sec20_C"/>
</dbReference>
<feature type="domain" description="Sec20 C-terminal" evidence="12">
    <location>
        <begin position="184"/>
        <end position="273"/>
    </location>
</feature>